<accession>A0ABU0PCA4</accession>
<keyword evidence="9" id="KW-0482">Metalloprotease</keyword>
<evidence type="ECO:0000256" key="7">
    <source>
        <dbReference type="ARBA" id="ARBA00022723"/>
    </source>
</evidence>
<dbReference type="InterPro" id="IPR035097">
    <property type="entry name" value="M29_N-terminal"/>
</dbReference>
<keyword evidence="11" id="KW-1185">Reference proteome</keyword>
<dbReference type="InterPro" id="IPR052170">
    <property type="entry name" value="M29_Exopeptidase"/>
</dbReference>
<dbReference type="Pfam" id="PF02073">
    <property type="entry name" value="Peptidase_M29"/>
    <property type="match status" value="1"/>
</dbReference>
<comment type="cofactor">
    <cofactor evidence="1">
        <name>Co(2+)</name>
        <dbReference type="ChEBI" id="CHEBI:48828"/>
    </cofactor>
</comment>
<dbReference type="PANTHER" id="PTHR34448">
    <property type="entry name" value="AMINOPEPTIDASE"/>
    <property type="match status" value="1"/>
</dbReference>
<proteinExistence type="inferred from homology"/>
<dbReference type="InterPro" id="IPR000787">
    <property type="entry name" value="Peptidase_M29"/>
</dbReference>
<evidence type="ECO:0000256" key="1">
    <source>
        <dbReference type="ARBA" id="ARBA00001941"/>
    </source>
</evidence>
<dbReference type="SUPFAM" id="SSF144052">
    <property type="entry name" value="Thermophilic metalloprotease-like"/>
    <property type="match status" value="1"/>
</dbReference>
<reference evidence="10 11" key="1">
    <citation type="submission" date="2023-07" db="EMBL/GenBank/DDBJ databases">
        <title>Comparative genomics of wheat-associated soil bacteria to identify genetic determinants of phenazine resistance.</title>
        <authorList>
            <person name="Mouncey N."/>
        </authorList>
    </citation>
    <scope>NUCLEOTIDE SEQUENCE [LARGE SCALE GENOMIC DNA]</scope>
    <source>
        <strain evidence="10 11">W2I7</strain>
    </source>
</reference>
<organism evidence="10 11">
    <name type="scientific">Microbacterium murale</name>
    <dbReference type="NCBI Taxonomy" id="1081040"/>
    <lineage>
        <taxon>Bacteria</taxon>
        <taxon>Bacillati</taxon>
        <taxon>Actinomycetota</taxon>
        <taxon>Actinomycetes</taxon>
        <taxon>Micrococcales</taxon>
        <taxon>Microbacteriaceae</taxon>
        <taxon>Microbacterium</taxon>
    </lineage>
</organism>
<keyword evidence="8 10" id="KW-0378">Hydrolase</keyword>
<evidence type="ECO:0000256" key="9">
    <source>
        <dbReference type="ARBA" id="ARBA00023049"/>
    </source>
</evidence>
<evidence type="ECO:0000256" key="5">
    <source>
        <dbReference type="ARBA" id="ARBA00022438"/>
    </source>
</evidence>
<sequence>MTDASSDPRWADLGEHLAERLAVASGDRVSIFVNDDSALPAAHALIRVAMRRGAMVQTVYQPELADIEELAHSALEQIAEPPAVEAAAMKWSTVHVSFRSMLWPEPSKAARPADFPERLAAQRRAKGAISTLRWQNTRWAIVRIPTPAWAEQIGVAPTALLDDFFAGALDDWDAAKTRWQSVCDAIDAGTTVTITSTDTELRLGIEGRTAALFAGEANLPDGEVATAPVDDQVDGHITFPGATVFAGEVFENLYLRFEAGRVVEVRADRGAEVARALIDTDEGSHRVGELGIGLSSTVQQWTGDLFIDEKILGTVHIAMGRAYPQCGGINESTLHWDIVKDLRVDAVGGPGTLAIDGRPIVDAGRVVWPGLAG</sequence>
<evidence type="ECO:0000256" key="8">
    <source>
        <dbReference type="ARBA" id="ARBA00022801"/>
    </source>
</evidence>
<keyword evidence="5 10" id="KW-0031">Aminopeptidase</keyword>
<evidence type="ECO:0000313" key="10">
    <source>
        <dbReference type="EMBL" id="MDQ0644542.1"/>
    </source>
</evidence>
<comment type="cofactor">
    <cofactor evidence="3">
        <name>Zn(2+)</name>
        <dbReference type="ChEBI" id="CHEBI:29105"/>
    </cofactor>
</comment>
<comment type="similarity">
    <text evidence="4">Belongs to the peptidase M29 family.</text>
</comment>
<comment type="cofactor">
    <cofactor evidence="2">
        <name>Mg(2+)</name>
        <dbReference type="ChEBI" id="CHEBI:18420"/>
    </cofactor>
</comment>
<dbReference type="EMBL" id="JAUSXK010000001">
    <property type="protein sequence ID" value="MDQ0644542.1"/>
    <property type="molecule type" value="Genomic_DNA"/>
</dbReference>
<dbReference type="Gene3D" id="3.40.1830.10">
    <property type="entry name" value="Thermophilic metalloprotease (M29)"/>
    <property type="match status" value="1"/>
</dbReference>
<comment type="caution">
    <text evidence="10">The sequence shown here is derived from an EMBL/GenBank/DDBJ whole genome shotgun (WGS) entry which is preliminary data.</text>
</comment>
<dbReference type="PANTHER" id="PTHR34448:SF1">
    <property type="entry name" value="BLL6088 PROTEIN"/>
    <property type="match status" value="1"/>
</dbReference>
<protein>
    <submittedName>
        <fullName evidence="10">Aminopeptidase</fullName>
        <ecNumber evidence="10">3.4.11.-</ecNumber>
    </submittedName>
</protein>
<keyword evidence="6" id="KW-0645">Protease</keyword>
<evidence type="ECO:0000313" key="11">
    <source>
        <dbReference type="Proteomes" id="UP001239085"/>
    </source>
</evidence>
<evidence type="ECO:0000256" key="3">
    <source>
        <dbReference type="ARBA" id="ARBA00001947"/>
    </source>
</evidence>
<name>A0ABU0PCA4_9MICO</name>
<dbReference type="Proteomes" id="UP001239085">
    <property type="component" value="Unassembled WGS sequence"/>
</dbReference>
<dbReference type="EC" id="3.4.11.-" evidence="10"/>
<keyword evidence="7" id="KW-0479">Metal-binding</keyword>
<dbReference type="PRINTS" id="PR00919">
    <property type="entry name" value="THERMOPTASE"/>
</dbReference>
<gene>
    <name evidence="10" type="ORF">QFZ46_002702</name>
</gene>
<evidence type="ECO:0000256" key="2">
    <source>
        <dbReference type="ARBA" id="ARBA00001946"/>
    </source>
</evidence>
<evidence type="ECO:0000256" key="4">
    <source>
        <dbReference type="ARBA" id="ARBA00008236"/>
    </source>
</evidence>
<dbReference type="RefSeq" id="WP_307362376.1">
    <property type="nucleotide sequence ID" value="NZ_JAUSXK010000001.1"/>
</dbReference>
<dbReference type="GO" id="GO:0004177">
    <property type="term" value="F:aminopeptidase activity"/>
    <property type="evidence" value="ECO:0007669"/>
    <property type="project" value="UniProtKB-KW"/>
</dbReference>
<evidence type="ECO:0000256" key="6">
    <source>
        <dbReference type="ARBA" id="ARBA00022670"/>
    </source>
</evidence>